<dbReference type="RefSeq" id="YP_008873448.1">
    <property type="nucleotide sequence ID" value="NC_023007.1"/>
</dbReference>
<sequence>MNYFERELEKAGYDDWKTLGGKPFTFVKKDGLGKCPKCSIIVYDDELFVEEDGDVYHYACYNEMKSEEE</sequence>
<reference evidence="1 2" key="1">
    <citation type="journal article" date="2014" name="PLoS ONE">
        <title>Novel Giant Siphovirus from Bacillus anthracis Features Unusual Genome Characteristics.</title>
        <authorList>
            <person name="Ganz H.H."/>
            <person name="Law C."/>
            <person name="Schmuki M."/>
            <person name="Eichenseher F."/>
            <person name="Calendar R."/>
            <person name="Loessner M.J."/>
            <person name="Getz W.M."/>
            <person name="Korlach J."/>
            <person name="Beyer W."/>
            <person name="Klumpp J."/>
        </authorList>
    </citation>
    <scope>NUCLEOTIDE SEQUENCE [LARGE SCALE GENOMIC DNA]</scope>
</reference>
<dbReference type="KEGG" id="vg:17825336"/>
<name>U5J9S7_9CAUD</name>
<protein>
    <submittedName>
        <fullName evidence="1">Uncharacterized protein</fullName>
    </submittedName>
</protein>
<organism evidence="1 2">
    <name type="scientific">Bacillus phage vB_BanS-Tsamsa</name>
    <dbReference type="NCBI Taxonomy" id="1308863"/>
    <lineage>
        <taxon>Viruses</taxon>
        <taxon>Duplodnaviria</taxon>
        <taxon>Heunggongvirae</taxon>
        <taxon>Uroviricota</taxon>
        <taxon>Caudoviricetes</taxon>
        <taxon>Joanripponvirinae</taxon>
        <taxon>Tsamsavirus</taxon>
        <taxon>Tsamsavirus tsamsa</taxon>
    </lineage>
</organism>
<proteinExistence type="predicted"/>
<dbReference type="Proteomes" id="UP000017661">
    <property type="component" value="Segment"/>
</dbReference>
<evidence type="ECO:0000313" key="2">
    <source>
        <dbReference type="Proteomes" id="UP000017661"/>
    </source>
</evidence>
<evidence type="ECO:0000313" key="1">
    <source>
        <dbReference type="EMBL" id="AGI11936.1"/>
    </source>
</evidence>
<accession>U5J9S7</accession>
<keyword evidence="2" id="KW-1185">Reference proteome</keyword>
<dbReference type="EMBL" id="KC481682">
    <property type="protein sequence ID" value="AGI11936.1"/>
    <property type="molecule type" value="Genomic_DNA"/>
</dbReference>
<dbReference type="GeneID" id="17825336"/>